<dbReference type="InParanoid" id="A0A6P3ZT13"/>
<sequence length="453" mass="50882">MEVKLKSSLMIKPAETTWKGCLSLSEWDQIGFINHIPTTYFYRLSPTTPFDDSMSNTLKESLSRALVPFYPLAGRLRRIDGGRLVLDCNAIGVQFIEAESKTKLEEFGDFYSSSSEILGQLSPSVDYTSPIDEQPLFLVKLTRFSCGSISLGTTISHVIVDGLSASHFITEWARLARGEPLLKMPFLDRKALRAGDPPSRLSTPHLDRSDFHHPPLLIGHSCSVDERKKKCSGALLKLSQEHVAKLKIMANEGRNMNSKPYTRYEILAGFIWRCACKARKLEDEQPTTLGICADSRKRMRTMLPAEYFGNASFIVTATSNAGELLSKPLGFAVSKVREAIGKVTEEYVWSAIDYLKSQSDLTKFQDFNGLWSCKGPYFGNPNVVVMSWMTLPVYGLDFGWGKEIYMDPGTHEHFDGESSILSNPDGDGSLLVKMDLHVEHMESFKEHFYNDIR</sequence>
<keyword evidence="2 5" id="KW-0808">Transferase</keyword>
<dbReference type="PANTHER" id="PTHR31642">
    <property type="entry name" value="TRICHOTHECENE 3-O-ACETYLTRANSFERASE"/>
    <property type="match status" value="1"/>
</dbReference>
<dbReference type="PANTHER" id="PTHR31642:SF324">
    <property type="entry name" value="SPERMIDINE HYDROXYCINNAMOYL TRANSFERASE"/>
    <property type="match status" value="1"/>
</dbReference>
<reference evidence="5" key="2">
    <citation type="submission" date="2025-08" db="UniProtKB">
        <authorList>
            <consortium name="RefSeq"/>
        </authorList>
    </citation>
    <scope>IDENTIFICATION</scope>
    <source>
        <tissue evidence="5">Seedling</tissue>
    </source>
</reference>
<comment type="similarity">
    <text evidence="1">Belongs to the plant acyltransferase family.</text>
</comment>
<evidence type="ECO:0000313" key="5">
    <source>
        <dbReference type="RefSeq" id="XP_015884378.3"/>
    </source>
</evidence>
<dbReference type="Pfam" id="PF02458">
    <property type="entry name" value="Transferase"/>
    <property type="match status" value="1"/>
</dbReference>
<dbReference type="Gene3D" id="3.30.559.10">
    <property type="entry name" value="Chloramphenicol acetyltransferase-like domain"/>
    <property type="match status" value="2"/>
</dbReference>
<dbReference type="FunFam" id="3.30.559.10:FF:000008">
    <property type="entry name" value="Tryptamine hydroxycinnamoyl transferase"/>
    <property type="match status" value="1"/>
</dbReference>
<dbReference type="InterPro" id="IPR023213">
    <property type="entry name" value="CAT-like_dom_sf"/>
</dbReference>
<dbReference type="InterPro" id="IPR050317">
    <property type="entry name" value="Plant_Fungal_Acyltransferase"/>
</dbReference>
<evidence type="ECO:0000256" key="1">
    <source>
        <dbReference type="ARBA" id="ARBA00009861"/>
    </source>
</evidence>
<dbReference type="GeneID" id="107420004"/>
<name>A0A6P3ZT13_ZIZJJ</name>
<dbReference type="GO" id="GO:0016747">
    <property type="term" value="F:acyltransferase activity, transferring groups other than amino-acyl groups"/>
    <property type="evidence" value="ECO:0007669"/>
    <property type="project" value="TreeGrafter"/>
</dbReference>
<dbReference type="RefSeq" id="XP_015884378.3">
    <property type="nucleotide sequence ID" value="XM_016028892.4"/>
</dbReference>
<proteinExistence type="inferred from homology"/>
<dbReference type="AlphaFoldDB" id="A0A6P3ZT13"/>
<keyword evidence="3" id="KW-0012">Acyltransferase</keyword>
<reference evidence="4" key="1">
    <citation type="submission" date="2025-05" db="UniProtKB">
        <authorList>
            <consortium name="RefSeq"/>
        </authorList>
    </citation>
    <scope>NUCLEOTIDE SEQUENCE [LARGE SCALE GENOMIC DNA]</scope>
</reference>
<organism evidence="4 5">
    <name type="scientific">Ziziphus jujuba</name>
    <name type="common">Chinese jujube</name>
    <name type="synonym">Ziziphus sativa</name>
    <dbReference type="NCBI Taxonomy" id="326968"/>
    <lineage>
        <taxon>Eukaryota</taxon>
        <taxon>Viridiplantae</taxon>
        <taxon>Streptophyta</taxon>
        <taxon>Embryophyta</taxon>
        <taxon>Tracheophyta</taxon>
        <taxon>Spermatophyta</taxon>
        <taxon>Magnoliopsida</taxon>
        <taxon>eudicotyledons</taxon>
        <taxon>Gunneridae</taxon>
        <taxon>Pentapetalae</taxon>
        <taxon>rosids</taxon>
        <taxon>fabids</taxon>
        <taxon>Rosales</taxon>
        <taxon>Rhamnaceae</taxon>
        <taxon>Paliureae</taxon>
        <taxon>Ziziphus</taxon>
    </lineage>
</organism>
<protein>
    <submittedName>
        <fullName evidence="5">Spermidine hydroxycinnamoyl transferase</fullName>
    </submittedName>
</protein>
<dbReference type="SMR" id="A0A6P3ZT13"/>
<evidence type="ECO:0000256" key="3">
    <source>
        <dbReference type="ARBA" id="ARBA00023315"/>
    </source>
</evidence>
<gene>
    <name evidence="5" type="primary">LOC107420004</name>
</gene>
<dbReference type="KEGG" id="zju:107420004"/>
<evidence type="ECO:0000313" key="4">
    <source>
        <dbReference type="Proteomes" id="UP001652623"/>
    </source>
</evidence>
<evidence type="ECO:0000256" key="2">
    <source>
        <dbReference type="ARBA" id="ARBA00022679"/>
    </source>
</evidence>
<dbReference type="Proteomes" id="UP001652623">
    <property type="component" value="Chromosome 1"/>
</dbReference>
<keyword evidence="4" id="KW-1185">Reference proteome</keyword>
<accession>A0A6P3ZT13</accession>